<name>A0A7W9E355_9MICO</name>
<proteinExistence type="inferred from homology"/>
<dbReference type="SUPFAM" id="SSF53271">
    <property type="entry name" value="PRTase-like"/>
    <property type="match status" value="1"/>
</dbReference>
<evidence type="ECO:0000256" key="3">
    <source>
        <dbReference type="ARBA" id="ARBA00023235"/>
    </source>
</evidence>
<dbReference type="PANTHER" id="PTHR13710:SF105">
    <property type="entry name" value="ATP-DEPENDENT DNA HELICASE Q1"/>
    <property type="match status" value="1"/>
</dbReference>
<evidence type="ECO:0000313" key="9">
    <source>
        <dbReference type="EMBL" id="MBB5640014.1"/>
    </source>
</evidence>
<dbReference type="EMBL" id="JACHBQ010000001">
    <property type="protein sequence ID" value="MBB5640014.1"/>
    <property type="molecule type" value="Genomic_DNA"/>
</dbReference>
<keyword evidence="9" id="KW-0378">Hydrolase</keyword>
<dbReference type="PROSITE" id="PS51194">
    <property type="entry name" value="HELICASE_CTER"/>
    <property type="match status" value="1"/>
</dbReference>
<organism evidence="9 10">
    <name type="scientific">Cryobacterium roopkundense</name>
    <dbReference type="NCBI Taxonomy" id="1001240"/>
    <lineage>
        <taxon>Bacteria</taxon>
        <taxon>Bacillati</taxon>
        <taxon>Actinomycetota</taxon>
        <taxon>Actinomycetes</taxon>
        <taxon>Micrococcales</taxon>
        <taxon>Microbacteriaceae</taxon>
        <taxon>Cryobacterium</taxon>
    </lineage>
</organism>
<keyword evidence="2" id="KW-0238">DNA-binding</keyword>
<dbReference type="GO" id="GO:0005737">
    <property type="term" value="C:cytoplasm"/>
    <property type="evidence" value="ECO:0007669"/>
    <property type="project" value="TreeGrafter"/>
</dbReference>
<evidence type="ECO:0000259" key="8">
    <source>
        <dbReference type="PROSITE" id="PS51194"/>
    </source>
</evidence>
<accession>A0A7W9E355</accession>
<dbReference type="GO" id="GO:0009378">
    <property type="term" value="F:four-way junction helicase activity"/>
    <property type="evidence" value="ECO:0007669"/>
    <property type="project" value="TreeGrafter"/>
</dbReference>
<evidence type="ECO:0000256" key="2">
    <source>
        <dbReference type="ARBA" id="ARBA00023125"/>
    </source>
</evidence>
<dbReference type="InterPro" id="IPR001650">
    <property type="entry name" value="Helicase_C-like"/>
</dbReference>
<gene>
    <name evidence="9" type="ORF">BJ997_000562</name>
</gene>
<keyword evidence="9" id="KW-0347">Helicase</keyword>
<dbReference type="Pfam" id="PF16124">
    <property type="entry name" value="RecQ_Zn_bind"/>
    <property type="match status" value="1"/>
</dbReference>
<dbReference type="Gene3D" id="3.40.50.300">
    <property type="entry name" value="P-loop containing nucleotide triphosphate hydrolases"/>
    <property type="match status" value="1"/>
</dbReference>
<dbReference type="GO" id="GO:0016787">
    <property type="term" value="F:hydrolase activity"/>
    <property type="evidence" value="ECO:0007669"/>
    <property type="project" value="UniProtKB-KW"/>
</dbReference>
<reference evidence="9 10" key="1">
    <citation type="submission" date="2020-08" db="EMBL/GenBank/DDBJ databases">
        <title>Sequencing the genomes of 1000 actinobacteria strains.</title>
        <authorList>
            <person name="Klenk H.-P."/>
        </authorList>
    </citation>
    <scope>NUCLEOTIDE SEQUENCE [LARGE SCALE GENOMIC DNA]</scope>
    <source>
        <strain evidence="9 10">DSM 21065</strain>
    </source>
</reference>
<evidence type="ECO:0000256" key="6">
    <source>
        <dbReference type="ARBA" id="ARBA00044535"/>
    </source>
</evidence>
<keyword evidence="9" id="KW-0067">ATP-binding</keyword>
<sequence>MTIRGPLARTSLRLGVLRLPDSRARLAWLLSHLGELPGSGIIYTLTVSAAEDTARLLRDAGHAVRAYTGQTDTSEREQSEGLLKNNEVKALVATSALGMGFDKPDLGFVLHLGAPSSPVAYYQQVGRAGRATENADVLLLPGTEDEAIWHYFATASMPNQVKAESVLRALTENGGAPLSTQALEARVDLRRTPLELLLKVLDVDGAVRRVKGGWVSTGDPWTYDRDRYERIAAARLHEQRAMIEFETTTGCRMEFLQRALDDETAVPCGRCDNCTTPWYPLDVREEAASAAAASLDRVGVILDARAQWPTGVANLGVNATGKIAPGDRLSEGRALARLTDLGWGGALREVFESQAADAPASQAMTAACVRVLAEWKWHERPAAVVTMPSRQHPLLINSVARALSEVGRLPWLGELSPANGGPTGTAGGNSAYRLSNVWDRFEVGPELDAALQPFAGKPLLLIDDVADSRWTLTVAGRLLRRSGASAVLPFTLALRS</sequence>
<evidence type="ECO:0000256" key="4">
    <source>
        <dbReference type="ARBA" id="ARBA00034617"/>
    </source>
</evidence>
<dbReference type="GO" id="GO:0003677">
    <property type="term" value="F:DNA binding"/>
    <property type="evidence" value="ECO:0007669"/>
    <property type="project" value="UniProtKB-KW"/>
</dbReference>
<dbReference type="PANTHER" id="PTHR13710">
    <property type="entry name" value="DNA HELICASE RECQ FAMILY MEMBER"/>
    <property type="match status" value="1"/>
</dbReference>
<dbReference type="GO" id="GO:0006310">
    <property type="term" value="P:DNA recombination"/>
    <property type="evidence" value="ECO:0007669"/>
    <property type="project" value="TreeGrafter"/>
</dbReference>
<feature type="domain" description="Helicase C-terminal" evidence="8">
    <location>
        <begin position="25"/>
        <end position="184"/>
    </location>
</feature>
<dbReference type="Pfam" id="PF00271">
    <property type="entry name" value="Helicase_C"/>
    <property type="match status" value="1"/>
</dbReference>
<dbReference type="GO" id="GO:0043590">
    <property type="term" value="C:bacterial nucleoid"/>
    <property type="evidence" value="ECO:0007669"/>
    <property type="project" value="TreeGrafter"/>
</dbReference>
<keyword evidence="3" id="KW-0413">Isomerase</keyword>
<dbReference type="InterPro" id="IPR029057">
    <property type="entry name" value="PRTase-like"/>
</dbReference>
<dbReference type="SUPFAM" id="SSF52540">
    <property type="entry name" value="P-loop containing nucleoside triphosphate hydrolases"/>
    <property type="match status" value="1"/>
</dbReference>
<dbReference type="AlphaFoldDB" id="A0A7W9E355"/>
<dbReference type="Gene3D" id="1.10.10.10">
    <property type="entry name" value="Winged helix-like DNA-binding domain superfamily/Winged helix DNA-binding domain"/>
    <property type="match status" value="1"/>
</dbReference>
<dbReference type="Proteomes" id="UP000561726">
    <property type="component" value="Unassembled WGS sequence"/>
</dbReference>
<keyword evidence="9" id="KW-0547">Nucleotide-binding</keyword>
<dbReference type="InterPro" id="IPR032284">
    <property type="entry name" value="RecQ_Zn-bd"/>
</dbReference>
<protein>
    <recommendedName>
        <fullName evidence="6">ATP-dependent DNA helicase RecQ</fullName>
        <ecNumber evidence="5">5.6.2.4</ecNumber>
    </recommendedName>
    <alternativeName>
        <fullName evidence="7">DNA 3'-5' helicase RecQ</fullName>
    </alternativeName>
</protein>
<evidence type="ECO:0000256" key="7">
    <source>
        <dbReference type="ARBA" id="ARBA00044550"/>
    </source>
</evidence>
<dbReference type="InterPro" id="IPR027417">
    <property type="entry name" value="P-loop_NTPase"/>
</dbReference>
<dbReference type="GO" id="GO:0030894">
    <property type="term" value="C:replisome"/>
    <property type="evidence" value="ECO:0007669"/>
    <property type="project" value="TreeGrafter"/>
</dbReference>
<evidence type="ECO:0000256" key="1">
    <source>
        <dbReference type="ARBA" id="ARBA00005446"/>
    </source>
</evidence>
<comment type="similarity">
    <text evidence="1">Belongs to the helicase family. RecQ subfamily.</text>
</comment>
<comment type="caution">
    <text evidence="9">The sequence shown here is derived from an EMBL/GenBank/DDBJ whole genome shotgun (WGS) entry which is preliminary data.</text>
</comment>
<evidence type="ECO:0000256" key="5">
    <source>
        <dbReference type="ARBA" id="ARBA00034808"/>
    </source>
</evidence>
<dbReference type="SMART" id="SM00490">
    <property type="entry name" value="HELICc"/>
    <property type="match status" value="1"/>
</dbReference>
<dbReference type="GO" id="GO:0006281">
    <property type="term" value="P:DNA repair"/>
    <property type="evidence" value="ECO:0007669"/>
    <property type="project" value="TreeGrafter"/>
</dbReference>
<dbReference type="InterPro" id="IPR036388">
    <property type="entry name" value="WH-like_DNA-bd_sf"/>
</dbReference>
<dbReference type="EC" id="5.6.2.4" evidence="5"/>
<comment type="catalytic activity">
    <reaction evidence="4">
        <text>Couples ATP hydrolysis with the unwinding of duplex DNA by translocating in the 3'-5' direction.</text>
        <dbReference type="EC" id="5.6.2.4"/>
    </reaction>
</comment>
<dbReference type="GO" id="GO:0043138">
    <property type="term" value="F:3'-5' DNA helicase activity"/>
    <property type="evidence" value="ECO:0007669"/>
    <property type="project" value="UniProtKB-EC"/>
</dbReference>
<evidence type="ECO:0000313" key="10">
    <source>
        <dbReference type="Proteomes" id="UP000561726"/>
    </source>
</evidence>